<dbReference type="InterPro" id="IPR050527">
    <property type="entry name" value="Snail/Krueppel_Znf"/>
</dbReference>
<dbReference type="InterPro" id="IPR013087">
    <property type="entry name" value="Znf_C2H2_type"/>
</dbReference>
<evidence type="ECO:0000259" key="9">
    <source>
        <dbReference type="PROSITE" id="PS50157"/>
    </source>
</evidence>
<feature type="region of interest" description="Disordered" evidence="8">
    <location>
        <begin position="323"/>
        <end position="358"/>
    </location>
</feature>
<dbReference type="Proteomes" id="UP000265080">
    <property type="component" value="Chromosome 7"/>
</dbReference>
<feature type="domain" description="C2H2-type" evidence="9">
    <location>
        <begin position="42"/>
        <end position="69"/>
    </location>
</feature>
<keyword evidence="4 7" id="KW-0863">Zinc-finger</keyword>
<dbReference type="GO" id="GO:0005634">
    <property type="term" value="C:nucleus"/>
    <property type="evidence" value="ECO:0007669"/>
    <property type="project" value="UniProtKB-SubCell"/>
</dbReference>
<sequence length="451" mass="51187">MDESAPASTRGEDGAENKPCDGDTASENNIGPPTEDTADLNITCKDCGLKFTHLEVYKTHLHQHALEEEEEEEEEEDARMDDSTIPEIDVEDEGVSDGADGCEVKSLIKANPIELIEGVAMVSLDDQLRKVYACLVCGKIYTYLVSFKKHLLLHEAQPSAAKSLTLTEQKLKKYECPDCGMSFRRRTRLINHLSVHRSRHRFKPSCDQCNRTFSTVKSWAAHIELHKWNPFWCLSCAQGFRDEASLDEHIQRHGPRGYNSLNVSAQLKKDVDTNTGAKPYSCKFCGRKFFHRGRLIFHQKMHIKCHYGSRSVPQEILLTNAAERPEENADMEENVLKSEGQSEGSMSGEQENSEESDCGEPVHHFKLFKLPAPSDEIKSDTVESETGRELDERESQETDMHREHKYWEWECIECDMGFDEAEKLHLHYMKHATGEVPIPQDDIEGGSLAEA</sequence>
<evidence type="ECO:0000256" key="4">
    <source>
        <dbReference type="ARBA" id="ARBA00022771"/>
    </source>
</evidence>
<organism evidence="10 11">
    <name type="scientific">Amphiprion percula</name>
    <name type="common">Orange clownfish</name>
    <name type="synonym">Lutjanus percula</name>
    <dbReference type="NCBI Taxonomy" id="161767"/>
    <lineage>
        <taxon>Eukaryota</taxon>
        <taxon>Metazoa</taxon>
        <taxon>Chordata</taxon>
        <taxon>Craniata</taxon>
        <taxon>Vertebrata</taxon>
        <taxon>Euteleostomi</taxon>
        <taxon>Actinopterygii</taxon>
        <taxon>Neopterygii</taxon>
        <taxon>Teleostei</taxon>
        <taxon>Neoteleostei</taxon>
        <taxon>Acanthomorphata</taxon>
        <taxon>Ovalentaria</taxon>
        <taxon>Pomacentridae</taxon>
        <taxon>Amphiprion</taxon>
    </lineage>
</organism>
<feature type="domain" description="C2H2-type" evidence="9">
    <location>
        <begin position="409"/>
        <end position="437"/>
    </location>
</feature>
<accession>A0A3P8TLT2</accession>
<evidence type="ECO:0000256" key="7">
    <source>
        <dbReference type="PROSITE-ProRule" id="PRU00042"/>
    </source>
</evidence>
<dbReference type="SMART" id="SM00355">
    <property type="entry name" value="ZnF_C2H2"/>
    <property type="match status" value="7"/>
</dbReference>
<feature type="domain" description="C2H2-type" evidence="9">
    <location>
        <begin position="231"/>
        <end position="253"/>
    </location>
</feature>
<protein>
    <recommendedName>
        <fullName evidence="9">C2H2-type domain-containing protein</fullName>
    </recommendedName>
</protein>
<feature type="domain" description="C2H2-type" evidence="9">
    <location>
        <begin position="280"/>
        <end position="311"/>
    </location>
</feature>
<dbReference type="SUPFAM" id="SSF57667">
    <property type="entry name" value="beta-beta-alpha zinc fingers"/>
    <property type="match status" value="3"/>
</dbReference>
<dbReference type="GO" id="GO:0008270">
    <property type="term" value="F:zinc ion binding"/>
    <property type="evidence" value="ECO:0007669"/>
    <property type="project" value="UniProtKB-KW"/>
</dbReference>
<dbReference type="GO" id="GO:0000978">
    <property type="term" value="F:RNA polymerase II cis-regulatory region sequence-specific DNA binding"/>
    <property type="evidence" value="ECO:0007669"/>
    <property type="project" value="TreeGrafter"/>
</dbReference>
<feature type="compositionally biased region" description="Low complexity" evidence="8">
    <location>
        <begin position="338"/>
        <end position="350"/>
    </location>
</feature>
<evidence type="ECO:0000256" key="2">
    <source>
        <dbReference type="ARBA" id="ARBA00022723"/>
    </source>
</evidence>
<evidence type="ECO:0000256" key="8">
    <source>
        <dbReference type="SAM" id="MobiDB-lite"/>
    </source>
</evidence>
<name>A0A3P8TLT2_AMPPE</name>
<evidence type="ECO:0000256" key="5">
    <source>
        <dbReference type="ARBA" id="ARBA00022833"/>
    </source>
</evidence>
<proteinExistence type="predicted"/>
<dbReference type="PROSITE" id="PS00028">
    <property type="entry name" value="ZINC_FINGER_C2H2_1"/>
    <property type="match status" value="7"/>
</dbReference>
<evidence type="ECO:0000256" key="6">
    <source>
        <dbReference type="ARBA" id="ARBA00023242"/>
    </source>
</evidence>
<feature type="compositionally biased region" description="Acidic residues" evidence="8">
    <location>
        <begin position="67"/>
        <end position="79"/>
    </location>
</feature>
<reference evidence="10" key="3">
    <citation type="submission" date="2025-09" db="UniProtKB">
        <authorList>
            <consortium name="Ensembl"/>
        </authorList>
    </citation>
    <scope>IDENTIFICATION</scope>
</reference>
<dbReference type="PANTHER" id="PTHR24388:SF54">
    <property type="entry name" value="PROTEIN ESCARGOT"/>
    <property type="match status" value="1"/>
</dbReference>
<evidence type="ECO:0000256" key="3">
    <source>
        <dbReference type="ARBA" id="ARBA00022737"/>
    </source>
</evidence>
<feature type="region of interest" description="Disordered" evidence="8">
    <location>
        <begin position="1"/>
        <end position="39"/>
    </location>
</feature>
<feature type="region of interest" description="Disordered" evidence="8">
    <location>
        <begin position="62"/>
        <end position="82"/>
    </location>
</feature>
<keyword evidence="5" id="KW-0862">Zinc</keyword>
<feature type="domain" description="C2H2-type" evidence="9">
    <location>
        <begin position="174"/>
        <end position="201"/>
    </location>
</feature>
<dbReference type="Gene3D" id="3.30.160.60">
    <property type="entry name" value="Classic Zinc Finger"/>
    <property type="match status" value="3"/>
</dbReference>
<comment type="subcellular location">
    <subcellularLocation>
        <location evidence="1">Nucleus</location>
    </subcellularLocation>
</comment>
<reference evidence="10 11" key="1">
    <citation type="submission" date="2018-03" db="EMBL/GenBank/DDBJ databases">
        <title>Finding Nemo's genes: A chromosome-scale reference assembly of the genome of the orange clownfish Amphiprion percula.</title>
        <authorList>
            <person name="Lehmann R."/>
        </authorList>
    </citation>
    <scope>NUCLEOTIDE SEQUENCE</scope>
</reference>
<feature type="domain" description="C2H2-type" evidence="9">
    <location>
        <begin position="132"/>
        <end position="159"/>
    </location>
</feature>
<dbReference type="Pfam" id="PF00096">
    <property type="entry name" value="zf-C2H2"/>
    <property type="match status" value="2"/>
</dbReference>
<dbReference type="PROSITE" id="PS50157">
    <property type="entry name" value="ZINC_FINGER_C2H2_2"/>
    <property type="match status" value="6"/>
</dbReference>
<keyword evidence="11" id="KW-1185">Reference proteome</keyword>
<reference evidence="10" key="2">
    <citation type="submission" date="2025-08" db="UniProtKB">
        <authorList>
            <consortium name="Ensembl"/>
        </authorList>
    </citation>
    <scope>IDENTIFICATION</scope>
</reference>
<dbReference type="Ensembl" id="ENSAPET00000026265.1">
    <property type="protein sequence ID" value="ENSAPEP00000025591.1"/>
    <property type="gene ID" value="ENSAPEG00000018237.1"/>
</dbReference>
<feature type="compositionally biased region" description="Basic and acidic residues" evidence="8">
    <location>
        <begin position="10"/>
        <end position="21"/>
    </location>
</feature>
<keyword evidence="2" id="KW-0479">Metal-binding</keyword>
<keyword evidence="6" id="KW-0539">Nucleus</keyword>
<dbReference type="GeneTree" id="ENSGT01150000286939"/>
<evidence type="ECO:0000313" key="10">
    <source>
        <dbReference type="Ensembl" id="ENSAPEP00000025591.1"/>
    </source>
</evidence>
<feature type="compositionally biased region" description="Basic and acidic residues" evidence="8">
    <location>
        <begin position="375"/>
        <end position="399"/>
    </location>
</feature>
<evidence type="ECO:0000256" key="1">
    <source>
        <dbReference type="ARBA" id="ARBA00004123"/>
    </source>
</evidence>
<dbReference type="GO" id="GO:0000981">
    <property type="term" value="F:DNA-binding transcription factor activity, RNA polymerase II-specific"/>
    <property type="evidence" value="ECO:0007669"/>
    <property type="project" value="TreeGrafter"/>
</dbReference>
<feature type="region of interest" description="Disordered" evidence="8">
    <location>
        <begin position="374"/>
        <end position="399"/>
    </location>
</feature>
<dbReference type="InterPro" id="IPR036236">
    <property type="entry name" value="Znf_C2H2_sf"/>
</dbReference>
<dbReference type="FunFam" id="3.30.160.60:FF:000100">
    <property type="entry name" value="Zinc finger 45-like"/>
    <property type="match status" value="1"/>
</dbReference>
<dbReference type="PANTHER" id="PTHR24388">
    <property type="entry name" value="ZINC FINGER PROTEIN"/>
    <property type="match status" value="1"/>
</dbReference>
<evidence type="ECO:0000313" key="11">
    <source>
        <dbReference type="Proteomes" id="UP000265080"/>
    </source>
</evidence>
<dbReference type="AlphaFoldDB" id="A0A3P8TLT2"/>
<keyword evidence="3" id="KW-0677">Repeat</keyword>